<evidence type="ECO:0000313" key="2">
    <source>
        <dbReference type="EMBL" id="QBG35687.1"/>
    </source>
</evidence>
<proteinExistence type="predicted"/>
<feature type="signal peptide" evidence="1">
    <location>
        <begin position="1"/>
        <end position="28"/>
    </location>
</feature>
<dbReference type="EMBL" id="CP034759">
    <property type="protein sequence ID" value="QBG35687.1"/>
    <property type="molecule type" value="Genomic_DNA"/>
</dbReference>
<reference evidence="2 3" key="1">
    <citation type="submission" date="2018-12" db="EMBL/GenBank/DDBJ databases">
        <title>Complete genome of Litorilituus sediminis.</title>
        <authorList>
            <person name="Liu A."/>
            <person name="Rong J."/>
        </authorList>
    </citation>
    <scope>NUCLEOTIDE SEQUENCE [LARGE SCALE GENOMIC DNA]</scope>
    <source>
        <strain evidence="2 3">JCM 17549</strain>
    </source>
</reference>
<sequence>MSDSGFSSQKLNLTLALCAMLISAASFYATYLQAKSAEQQVKAMTLPLLQYGTGNVDPETNKPVISFNLTNGGVGPALVKTVTYKYKGKSTVNFFDYLEDCCSTELKEFNSNPPKNLSLAKGGYVTSSTNNVVVPAQDKLVFYKLYRGELSESLWSKLNAERGYLTVQVCYCSLLEECYVTEQKGVVESVEACPVTN</sequence>
<protein>
    <submittedName>
        <fullName evidence="2">Uncharacterized protein</fullName>
    </submittedName>
</protein>
<gene>
    <name evidence="2" type="ORF">EMK97_08175</name>
</gene>
<organism evidence="2 3">
    <name type="scientific">Litorilituus sediminis</name>
    <dbReference type="NCBI Taxonomy" id="718192"/>
    <lineage>
        <taxon>Bacteria</taxon>
        <taxon>Pseudomonadati</taxon>
        <taxon>Pseudomonadota</taxon>
        <taxon>Gammaproteobacteria</taxon>
        <taxon>Alteromonadales</taxon>
        <taxon>Colwelliaceae</taxon>
        <taxon>Litorilituus</taxon>
    </lineage>
</organism>
<evidence type="ECO:0000256" key="1">
    <source>
        <dbReference type="SAM" id="SignalP"/>
    </source>
</evidence>
<keyword evidence="3" id="KW-1185">Reference proteome</keyword>
<dbReference type="Proteomes" id="UP000290244">
    <property type="component" value="Chromosome"/>
</dbReference>
<feature type="chain" id="PRO_5020672375" evidence="1">
    <location>
        <begin position="29"/>
        <end position="197"/>
    </location>
</feature>
<name>A0A4P6P8B5_9GAMM</name>
<keyword evidence="1" id="KW-0732">Signal</keyword>
<dbReference type="KEGG" id="lsd:EMK97_08175"/>
<dbReference type="AlphaFoldDB" id="A0A4P6P8B5"/>
<dbReference type="RefSeq" id="WP_130601106.1">
    <property type="nucleotide sequence ID" value="NZ_CP034759.1"/>
</dbReference>
<accession>A0A4P6P8B5</accession>
<dbReference type="OrthoDB" id="1492993at2"/>
<evidence type="ECO:0000313" key="3">
    <source>
        <dbReference type="Proteomes" id="UP000290244"/>
    </source>
</evidence>